<accession>A0A366E7C5</accession>
<comment type="caution">
    <text evidence="2">The sequence shown here is derived from an EMBL/GenBank/DDBJ whole genome shotgun (WGS) entry which is preliminary data.</text>
</comment>
<evidence type="ECO:0000313" key="3">
    <source>
        <dbReference type="Proteomes" id="UP000252254"/>
    </source>
</evidence>
<dbReference type="AlphaFoldDB" id="A0A366E7C5"/>
<feature type="region of interest" description="Disordered" evidence="1">
    <location>
        <begin position="17"/>
        <end position="64"/>
    </location>
</feature>
<evidence type="ECO:0000313" key="2">
    <source>
        <dbReference type="EMBL" id="RBO98212.1"/>
    </source>
</evidence>
<dbReference type="InterPro" id="IPR024217">
    <property type="entry name" value="DUF3813"/>
</dbReference>
<reference evidence="2 3" key="1">
    <citation type="submission" date="2018-06" db="EMBL/GenBank/DDBJ databases">
        <title>Genomic Encyclopedia of Type Strains, Phase IV (KMG-IV): sequencing the most valuable type-strain genomes for metagenomic binning, comparative biology and taxonomic classification.</title>
        <authorList>
            <person name="Goeker M."/>
        </authorList>
    </citation>
    <scope>NUCLEOTIDE SEQUENCE [LARGE SCALE GENOMIC DNA]</scope>
    <source>
        <strain evidence="2 3">DSM 15140</strain>
    </source>
</reference>
<dbReference type="STRING" id="200904.GCA_900168775_01235"/>
<keyword evidence="3" id="KW-1185">Reference proteome</keyword>
<organism evidence="2 3">
    <name type="scientific">Paraliobacillus ryukyuensis</name>
    <dbReference type="NCBI Taxonomy" id="200904"/>
    <lineage>
        <taxon>Bacteria</taxon>
        <taxon>Bacillati</taxon>
        <taxon>Bacillota</taxon>
        <taxon>Bacilli</taxon>
        <taxon>Bacillales</taxon>
        <taxon>Bacillaceae</taxon>
        <taxon>Paraliobacillus</taxon>
    </lineage>
</organism>
<name>A0A366E7C5_9BACI</name>
<proteinExistence type="predicted"/>
<feature type="compositionally biased region" description="Low complexity" evidence="1">
    <location>
        <begin position="31"/>
        <end position="42"/>
    </location>
</feature>
<dbReference type="EMBL" id="QNRI01000005">
    <property type="protein sequence ID" value="RBO98212.1"/>
    <property type="molecule type" value="Genomic_DNA"/>
</dbReference>
<gene>
    <name evidence="2" type="ORF">DES48_10562</name>
</gene>
<sequence length="64" mass="7377">MMANQFMQQARNAIQRFTNGTTMSNEDKQAASHAIQAAYAKATPEEQQELQQLEQQLRDHQELQ</sequence>
<dbReference type="Pfam" id="PF12758">
    <property type="entry name" value="DUF3813"/>
    <property type="match status" value="1"/>
</dbReference>
<dbReference type="Proteomes" id="UP000252254">
    <property type="component" value="Unassembled WGS sequence"/>
</dbReference>
<evidence type="ECO:0000256" key="1">
    <source>
        <dbReference type="SAM" id="MobiDB-lite"/>
    </source>
</evidence>
<protein>
    <submittedName>
        <fullName evidence="2">Uncharacterized protein DUF3813</fullName>
    </submittedName>
</protein>